<dbReference type="EMBL" id="CAJVCH010570144">
    <property type="protein sequence ID" value="CAG7834173.1"/>
    <property type="molecule type" value="Genomic_DNA"/>
</dbReference>
<organism evidence="2 3">
    <name type="scientific">Allacma fusca</name>
    <dbReference type="NCBI Taxonomy" id="39272"/>
    <lineage>
        <taxon>Eukaryota</taxon>
        <taxon>Metazoa</taxon>
        <taxon>Ecdysozoa</taxon>
        <taxon>Arthropoda</taxon>
        <taxon>Hexapoda</taxon>
        <taxon>Collembola</taxon>
        <taxon>Symphypleona</taxon>
        <taxon>Sminthuridae</taxon>
        <taxon>Allacma</taxon>
    </lineage>
</organism>
<accession>A0A8J2LLJ0</accession>
<reference evidence="2" key="1">
    <citation type="submission" date="2021-06" db="EMBL/GenBank/DDBJ databases">
        <authorList>
            <person name="Hodson N. C."/>
            <person name="Mongue J. A."/>
            <person name="Jaron S. K."/>
        </authorList>
    </citation>
    <scope>NUCLEOTIDE SEQUENCE</scope>
</reference>
<evidence type="ECO:0000313" key="2">
    <source>
        <dbReference type="EMBL" id="CAG7834173.1"/>
    </source>
</evidence>
<comment type="caution">
    <text evidence="2">The sequence shown here is derived from an EMBL/GenBank/DDBJ whole genome shotgun (WGS) entry which is preliminary data.</text>
</comment>
<dbReference type="AlphaFoldDB" id="A0A8J2LLJ0"/>
<feature type="signal peptide" evidence="1">
    <location>
        <begin position="1"/>
        <end position="18"/>
    </location>
</feature>
<dbReference type="InterPro" id="IPR009959">
    <property type="entry name" value="Cyclase_SnoaL-like"/>
</dbReference>
<dbReference type="Pfam" id="PF07366">
    <property type="entry name" value="SnoaL"/>
    <property type="match status" value="1"/>
</dbReference>
<proteinExistence type="predicted"/>
<dbReference type="GO" id="GO:0030638">
    <property type="term" value="P:polyketide metabolic process"/>
    <property type="evidence" value="ECO:0007669"/>
    <property type="project" value="InterPro"/>
</dbReference>
<sequence length="179" mass="20387">MKSIQFLVGLALVSTTIAFPPPFEDADISAHQYKDNLTVPLPQSEGTCLDQRAKEAKNLETVLGLFKGVFHDYDTSVVEKYVHPTTYIQHNPLLADGVDSLRECIIDWGKGREKEPLDIRRTTAEGDYVWIQHKLRGKFSRDVAAMHLYRLEDGKVVEHWDQFQPIPDLAHSKNPHPLL</sequence>
<feature type="chain" id="PRO_5035211408" description="SnoaL-like domain-containing protein" evidence="1">
    <location>
        <begin position="19"/>
        <end position="179"/>
    </location>
</feature>
<evidence type="ECO:0000256" key="1">
    <source>
        <dbReference type="SAM" id="SignalP"/>
    </source>
</evidence>
<protein>
    <recommendedName>
        <fullName evidence="4">SnoaL-like domain-containing protein</fullName>
    </recommendedName>
</protein>
<evidence type="ECO:0000313" key="3">
    <source>
        <dbReference type="Proteomes" id="UP000708208"/>
    </source>
</evidence>
<name>A0A8J2LLJ0_9HEXA</name>
<gene>
    <name evidence="2" type="ORF">AFUS01_LOCUS43703</name>
</gene>
<keyword evidence="1" id="KW-0732">Signal</keyword>
<keyword evidence="3" id="KW-1185">Reference proteome</keyword>
<dbReference type="OrthoDB" id="197150at2759"/>
<evidence type="ECO:0008006" key="4">
    <source>
        <dbReference type="Google" id="ProtNLM"/>
    </source>
</evidence>
<dbReference type="Proteomes" id="UP000708208">
    <property type="component" value="Unassembled WGS sequence"/>
</dbReference>